<protein>
    <submittedName>
        <fullName evidence="1">Uncharacterized protein</fullName>
    </submittedName>
</protein>
<organism evidence="1 3">
    <name type="scientific">Halogeometricum borinquense (strain ATCC 700274 / DSM 11551 / JCM 10706 / KCTC 4070 / PR3)</name>
    <dbReference type="NCBI Taxonomy" id="469382"/>
    <lineage>
        <taxon>Archaea</taxon>
        <taxon>Methanobacteriati</taxon>
        <taxon>Methanobacteriota</taxon>
        <taxon>Stenosarchaea group</taxon>
        <taxon>Halobacteria</taxon>
        <taxon>Halobacteriales</taxon>
        <taxon>Haloferacaceae</taxon>
        <taxon>Halogeometricum</taxon>
    </lineage>
</organism>
<sequence>MTTEVRQFIYLDSQAVNSLLASMFMAVPQKVRDVAEETDVEGSQQSGKAGLNLGSLLNLGVEGTSSSENTERNLSQTDKHVNDQYRFSLLTRALDENDGQTIHKISEEDDFNSITDGEIVQITGTCKTDPLYPLLGALEYITKATSEAPPGNGLLAQIMQSQSDFGQAQQAYQLLYGGWVGLKVSPDFTDYSCGVVLDERQTWVNSYRGFRGENEYTILGRVQEQLDEKEIWDLVEALRVVNSATSDDEASSNRAELVAKVMDSIEEQQEEQDNQFKLPDLNPGDFIIEGPGMVIDPIAIYW</sequence>
<keyword evidence="3" id="KW-1185">Reference proteome</keyword>
<gene>
    <name evidence="1" type="ordered locus">Hbor_10810</name>
    <name evidence="2" type="ORF">C499_02903</name>
</gene>
<dbReference type="EMBL" id="AOHT01000010">
    <property type="protein sequence ID" value="ELY30180.1"/>
    <property type="molecule type" value="Genomic_DNA"/>
</dbReference>
<dbReference type="AlphaFoldDB" id="E4NQA9"/>
<dbReference type="eggNOG" id="arCOG07585">
    <property type="taxonomic scope" value="Archaea"/>
</dbReference>
<dbReference type="Pfam" id="PF19952">
    <property type="entry name" value="DUF6414"/>
    <property type="match status" value="1"/>
</dbReference>
<dbReference type="Proteomes" id="UP000006663">
    <property type="component" value="Chromosome"/>
</dbReference>
<name>E4NQA9_HALBP</name>
<dbReference type="EMBL" id="CP001690">
    <property type="protein sequence ID" value="ADQ66671.1"/>
    <property type="molecule type" value="Genomic_DNA"/>
</dbReference>
<dbReference type="InterPro" id="IPR045633">
    <property type="entry name" value="DUF6414"/>
</dbReference>
<dbReference type="KEGG" id="hbo:Hbor_10810"/>
<evidence type="ECO:0000313" key="4">
    <source>
        <dbReference type="Proteomes" id="UP000011585"/>
    </source>
</evidence>
<accession>E4NQA9</accession>
<dbReference type="GeneID" id="9992900"/>
<dbReference type="Proteomes" id="UP000011585">
    <property type="component" value="Unassembled WGS sequence"/>
</dbReference>
<dbReference type="OrthoDB" id="351134at2157"/>
<dbReference type="HOGENOM" id="CLU_942010_0_0_2"/>
<evidence type="ECO:0000313" key="3">
    <source>
        <dbReference type="Proteomes" id="UP000006663"/>
    </source>
</evidence>
<evidence type="ECO:0000313" key="2">
    <source>
        <dbReference type="EMBL" id="ELY30180.1"/>
    </source>
</evidence>
<dbReference type="RefSeq" id="WP_006053895.1">
    <property type="nucleotide sequence ID" value="NC_014729.1"/>
</dbReference>
<reference evidence="2 4" key="2">
    <citation type="journal article" date="2014" name="PLoS Genet.">
        <title>Phylogenetically driven sequencing of extremely halophilic archaea reveals strategies for static and dynamic osmo-response.</title>
        <authorList>
            <person name="Becker E.A."/>
            <person name="Seitzer P.M."/>
            <person name="Tritt A."/>
            <person name="Larsen D."/>
            <person name="Krusor M."/>
            <person name="Yao A.I."/>
            <person name="Wu D."/>
            <person name="Madern D."/>
            <person name="Eisen J.A."/>
            <person name="Darling A.E."/>
            <person name="Facciotti M.T."/>
        </authorList>
    </citation>
    <scope>NUCLEOTIDE SEQUENCE [LARGE SCALE GENOMIC DNA]</scope>
    <source>
        <strain evidence="2 4">DSM 11551</strain>
    </source>
</reference>
<reference evidence="1 3" key="1">
    <citation type="journal article" date="2009" name="Stand. Genomic Sci.">
        <title>Complete genome sequence of Halogeometricum borinquense type strain (PR3).</title>
        <authorList>
            <person name="Malfatti S."/>
            <person name="Tindall B.J."/>
            <person name="Schneider S."/>
            <person name="Fahnrich R."/>
            <person name="Lapidus A."/>
            <person name="Labuttii K."/>
            <person name="Copeland A."/>
            <person name="Glavina Del Rio T."/>
            <person name="Nolan M."/>
            <person name="Chen F."/>
            <person name="Lucas S."/>
            <person name="Tice H."/>
            <person name="Cheng J.F."/>
            <person name="Bruce D."/>
            <person name="Goodwin L."/>
            <person name="Pitluck S."/>
            <person name="Anderson I."/>
            <person name="Pati A."/>
            <person name="Ivanova N."/>
            <person name="Mavromatis K."/>
            <person name="Chen A."/>
            <person name="Palaniappan K."/>
            <person name="D'haeseleer P."/>
            <person name="Goker M."/>
            <person name="Bristow J."/>
            <person name="Eisen J.A."/>
            <person name="Markowitz V."/>
            <person name="Hugenholtz P."/>
            <person name="Kyrpides N.C."/>
            <person name="Klenk H.P."/>
            <person name="Chain P."/>
        </authorList>
    </citation>
    <scope>NUCLEOTIDE SEQUENCE [LARGE SCALE GENOMIC DNA]</scope>
    <source>
        <strain evidence="3">ATCC 700274 / DSM 11551 / JCM 10706 / KCTC 4070 / PR3</strain>
        <strain evidence="1">PR 3</strain>
    </source>
</reference>
<evidence type="ECO:0000313" key="1">
    <source>
        <dbReference type="EMBL" id="ADQ66671.1"/>
    </source>
</evidence>
<proteinExistence type="predicted"/>